<feature type="domain" description="Reverse transcriptase" evidence="1">
    <location>
        <begin position="439"/>
        <end position="542"/>
    </location>
</feature>
<sequence>MENISAMEAKILWGNSSFDHVFSEALGNSGGILCLWDPLMFRKDQHIISDNFVVLYGTWVPNNTKLLIVSVYAPQSATDKRLLWSYITGLLSRWNGEVLVTGDFNEVRFERERLGSVFNVHGANEFNSFISNAGLVEIQLEGYSFTWSHPSAAKMSKLDRFLVSEGFLSLFPHISALCLDKNLSDHRPILLREMVTDYGATPFRLYHSWFSFHGFDDMVRTAWNSFVLEDSNGMVRFKKKLQMLKKEIRSWVAVHKRKQSGRLIDIQEKLSGIDHILDQGGVSDEILLSRMELTKQMQDIKSTVVRDQMQKAKIQWAVEGDENSNFFHGIVNREEFRSHFAYRFQDTSVIRCRLNFRFPSRLTADQISDLEKPVSSDEIRKAVWSCGENKSLGPDGFTFEFFRKYWDSIGPDMCVAVEWFFRHNSFAKGCNASFITLIPKSQDPKTVSDFRPISLIGSLYKVVTKILAIRLSSVISDLISDVQTAFLPNRQILDGPFIDKLSTSWCRHKKQQAMVFRVDFAKAYDSIRWDYLDDVLFSFGFGVKWRLLNKG</sequence>
<gene>
    <name evidence="2" type="ORF">Tco_0747906</name>
</gene>
<dbReference type="InterPro" id="IPR000477">
    <property type="entry name" value="RT_dom"/>
</dbReference>
<reference evidence="2" key="2">
    <citation type="submission" date="2022-01" db="EMBL/GenBank/DDBJ databases">
        <authorList>
            <person name="Yamashiro T."/>
            <person name="Shiraishi A."/>
            <person name="Satake H."/>
            <person name="Nakayama K."/>
        </authorList>
    </citation>
    <scope>NUCLEOTIDE SEQUENCE</scope>
</reference>
<dbReference type="InterPro" id="IPR036691">
    <property type="entry name" value="Endo/exonu/phosph_ase_sf"/>
</dbReference>
<evidence type="ECO:0000313" key="2">
    <source>
        <dbReference type="EMBL" id="GJS81365.1"/>
    </source>
</evidence>
<keyword evidence="2" id="KW-0548">Nucleotidyltransferase</keyword>
<dbReference type="PANTHER" id="PTHR19446">
    <property type="entry name" value="REVERSE TRANSCRIPTASES"/>
    <property type="match status" value="1"/>
</dbReference>
<reference evidence="2" key="1">
    <citation type="journal article" date="2022" name="Int. J. Mol. Sci.">
        <title>Draft Genome of Tanacetum Coccineum: Genomic Comparison of Closely Related Tanacetum-Family Plants.</title>
        <authorList>
            <person name="Yamashiro T."/>
            <person name="Shiraishi A."/>
            <person name="Nakayama K."/>
            <person name="Satake H."/>
        </authorList>
    </citation>
    <scope>NUCLEOTIDE SEQUENCE</scope>
</reference>
<dbReference type="Gene3D" id="3.60.10.10">
    <property type="entry name" value="Endonuclease/exonuclease/phosphatase"/>
    <property type="match status" value="1"/>
</dbReference>
<keyword evidence="2" id="KW-0695">RNA-directed DNA polymerase</keyword>
<name>A0ABQ4YV11_9ASTR</name>
<dbReference type="SUPFAM" id="SSF56219">
    <property type="entry name" value="DNase I-like"/>
    <property type="match status" value="1"/>
</dbReference>
<protein>
    <submittedName>
        <fullName evidence="2">RNA-directed DNA polymerase, eukaryota</fullName>
    </submittedName>
</protein>
<dbReference type="EMBL" id="BQNB010010742">
    <property type="protein sequence ID" value="GJS81365.1"/>
    <property type="molecule type" value="Genomic_DNA"/>
</dbReference>
<keyword evidence="3" id="KW-1185">Reference proteome</keyword>
<evidence type="ECO:0000259" key="1">
    <source>
        <dbReference type="Pfam" id="PF00078"/>
    </source>
</evidence>
<proteinExistence type="predicted"/>
<dbReference type="Pfam" id="PF00078">
    <property type="entry name" value="RVT_1"/>
    <property type="match status" value="1"/>
</dbReference>
<dbReference type="GO" id="GO:0003964">
    <property type="term" value="F:RNA-directed DNA polymerase activity"/>
    <property type="evidence" value="ECO:0007669"/>
    <property type="project" value="UniProtKB-KW"/>
</dbReference>
<evidence type="ECO:0000313" key="3">
    <source>
        <dbReference type="Proteomes" id="UP001151760"/>
    </source>
</evidence>
<comment type="caution">
    <text evidence="2">The sequence shown here is derived from an EMBL/GenBank/DDBJ whole genome shotgun (WGS) entry which is preliminary data.</text>
</comment>
<dbReference type="Proteomes" id="UP001151760">
    <property type="component" value="Unassembled WGS sequence"/>
</dbReference>
<organism evidence="2 3">
    <name type="scientific">Tanacetum coccineum</name>
    <dbReference type="NCBI Taxonomy" id="301880"/>
    <lineage>
        <taxon>Eukaryota</taxon>
        <taxon>Viridiplantae</taxon>
        <taxon>Streptophyta</taxon>
        <taxon>Embryophyta</taxon>
        <taxon>Tracheophyta</taxon>
        <taxon>Spermatophyta</taxon>
        <taxon>Magnoliopsida</taxon>
        <taxon>eudicotyledons</taxon>
        <taxon>Gunneridae</taxon>
        <taxon>Pentapetalae</taxon>
        <taxon>asterids</taxon>
        <taxon>campanulids</taxon>
        <taxon>Asterales</taxon>
        <taxon>Asteraceae</taxon>
        <taxon>Asteroideae</taxon>
        <taxon>Anthemideae</taxon>
        <taxon>Anthemidinae</taxon>
        <taxon>Tanacetum</taxon>
    </lineage>
</organism>
<accession>A0ABQ4YV11</accession>
<keyword evidence="2" id="KW-0808">Transferase</keyword>